<dbReference type="InterPro" id="IPR037140">
    <property type="entry name" value="VHL_beta_dom_sf"/>
</dbReference>
<dbReference type="InterPro" id="IPR024053">
    <property type="entry name" value="VHL_beta_dom"/>
</dbReference>
<dbReference type="InterPro" id="IPR036208">
    <property type="entry name" value="VHL_sf"/>
</dbReference>
<dbReference type="Pfam" id="PF01847">
    <property type="entry name" value="VHL"/>
    <property type="match status" value="1"/>
</dbReference>
<dbReference type="EMBL" id="HBUF01045897">
    <property type="protein sequence ID" value="CAG6619634.1"/>
    <property type="molecule type" value="Transcribed_RNA"/>
</dbReference>
<dbReference type="SUPFAM" id="SSF49468">
    <property type="entry name" value="VHL"/>
    <property type="match status" value="1"/>
</dbReference>
<dbReference type="EMBL" id="HBUF01045898">
    <property type="protein sequence ID" value="CAG6619635.1"/>
    <property type="molecule type" value="Transcribed_RNA"/>
</dbReference>
<reference evidence="3" key="1">
    <citation type="submission" date="2021-05" db="EMBL/GenBank/DDBJ databases">
        <authorList>
            <person name="Alioto T."/>
            <person name="Alioto T."/>
            <person name="Gomez Garrido J."/>
        </authorList>
    </citation>
    <scope>NUCLEOTIDE SEQUENCE</scope>
</reference>
<evidence type="ECO:0000256" key="1">
    <source>
        <dbReference type="ARBA" id="ARBA00010057"/>
    </source>
</evidence>
<dbReference type="Gene3D" id="2.60.40.780">
    <property type="entry name" value="von Hippel-Lindau disease tumour suppressor, beta domain"/>
    <property type="match status" value="1"/>
</dbReference>
<sequence>MNVENERLTVKMLPFIDFTKYCSPRVDIDSKIFVKFLNLTRSNIMVFWHSFSGDVKKYSTIPPGHSLDMNTFIGHIWSFVDELTGDHLIDDRNNYYVAVERRTSAVARAEESSANANSAEVIKIRTPLLNLKDLCYKSIRNELVFNNNLSVYEQLNNLPRGVLDELKVILLKGMTYAHRPDV</sequence>
<feature type="domain" description="von Hippel-Lindau disease tumour suppressor beta" evidence="2">
    <location>
        <begin position="32"/>
        <end position="99"/>
    </location>
</feature>
<dbReference type="EMBL" id="HBUF01383801">
    <property type="protein sequence ID" value="CAG6731314.1"/>
    <property type="molecule type" value="Transcribed_RNA"/>
</dbReference>
<evidence type="ECO:0000259" key="2">
    <source>
        <dbReference type="Pfam" id="PF01847"/>
    </source>
</evidence>
<dbReference type="CDD" id="cd05468">
    <property type="entry name" value="pVHL"/>
    <property type="match status" value="1"/>
</dbReference>
<dbReference type="EMBL" id="HBUF01633003">
    <property type="protein sequence ID" value="CAG6783528.1"/>
    <property type="molecule type" value="Transcribed_RNA"/>
</dbReference>
<accession>A0A8D8S4D8</accession>
<evidence type="ECO:0000313" key="3">
    <source>
        <dbReference type="EMBL" id="CAG6662905.1"/>
    </source>
</evidence>
<dbReference type="EMBL" id="HBUF01633004">
    <property type="protein sequence ID" value="CAG6783529.1"/>
    <property type="molecule type" value="Transcribed_RNA"/>
</dbReference>
<comment type="similarity">
    <text evidence="1">Belongs to the VHL family.</text>
</comment>
<proteinExistence type="inferred from homology"/>
<dbReference type="AlphaFoldDB" id="A0A8D8S4D8"/>
<protein>
    <submittedName>
        <fullName evidence="3">von Hippel-Lindau disease tumor suppressor</fullName>
    </submittedName>
</protein>
<name>A0A8D8S4D8_9HEMI</name>
<dbReference type="EMBL" id="HBUF01203967">
    <property type="protein sequence ID" value="CAG6662904.1"/>
    <property type="molecule type" value="Transcribed_RNA"/>
</dbReference>
<dbReference type="InterPro" id="IPR022772">
    <property type="entry name" value="VHL_tumour_suppress_b/a_dom"/>
</dbReference>
<dbReference type="EMBL" id="HBUF01383800">
    <property type="protein sequence ID" value="CAG6731313.1"/>
    <property type="molecule type" value="Transcribed_RNA"/>
</dbReference>
<dbReference type="EMBL" id="HBUF01383799">
    <property type="protein sequence ID" value="CAG6731312.1"/>
    <property type="molecule type" value="Transcribed_RNA"/>
</dbReference>
<dbReference type="EMBL" id="HBUF01203968">
    <property type="protein sequence ID" value="CAG6662905.1"/>
    <property type="molecule type" value="Transcribed_RNA"/>
</dbReference>
<organism evidence="3">
    <name type="scientific">Cacopsylla melanoneura</name>
    <dbReference type="NCBI Taxonomy" id="428564"/>
    <lineage>
        <taxon>Eukaryota</taxon>
        <taxon>Metazoa</taxon>
        <taxon>Ecdysozoa</taxon>
        <taxon>Arthropoda</taxon>
        <taxon>Hexapoda</taxon>
        <taxon>Insecta</taxon>
        <taxon>Pterygota</taxon>
        <taxon>Neoptera</taxon>
        <taxon>Paraneoptera</taxon>
        <taxon>Hemiptera</taxon>
        <taxon>Sternorrhyncha</taxon>
        <taxon>Psylloidea</taxon>
        <taxon>Psyllidae</taxon>
        <taxon>Psyllinae</taxon>
        <taxon>Cacopsylla</taxon>
    </lineage>
</organism>